<dbReference type="OrthoDB" id="637682at2759"/>
<reference evidence="1" key="3">
    <citation type="submission" date="2018-07" db="EMBL/GenBank/DDBJ databases">
        <title>WGS assembly of Glycine max.</title>
        <authorList>
            <person name="Schmutz J."/>
            <person name="Cannon S."/>
            <person name="Schlueter J."/>
            <person name="Ma J."/>
            <person name="Mitros T."/>
            <person name="Nelson W."/>
            <person name="Hyten D."/>
            <person name="Song Q."/>
            <person name="Thelen J."/>
            <person name="Cheng J."/>
            <person name="Xu D."/>
            <person name="Hellsten U."/>
            <person name="May G."/>
            <person name="Yu Y."/>
            <person name="Sakurai T."/>
            <person name="Umezawa T."/>
            <person name="Bhattacharyya M."/>
            <person name="Sandhu D."/>
            <person name="Valliyodan B."/>
            <person name="Lindquist E."/>
            <person name="Peto M."/>
            <person name="Grant D."/>
            <person name="Shu S."/>
            <person name="Goodstein D."/>
            <person name="Barry K."/>
            <person name="Futrell-Griggs M."/>
            <person name="Abernathy B."/>
            <person name="Du J."/>
            <person name="Tian Z."/>
            <person name="Zhu L."/>
            <person name="Gill N."/>
            <person name="Joshi T."/>
            <person name="Libault M."/>
            <person name="Sethuraman A."/>
            <person name="Zhang X."/>
            <person name="Shinozaki K."/>
            <person name="Nguyen H."/>
            <person name="Wing R."/>
            <person name="Cregan P."/>
            <person name="Specht J."/>
            <person name="Grimwood J."/>
            <person name="Rokhsar D."/>
            <person name="Stacey G."/>
            <person name="Shoemaker R."/>
            <person name="Jackson S."/>
        </authorList>
    </citation>
    <scope>NUCLEOTIDE SEQUENCE</scope>
    <source>
        <tissue evidence="1">Callus</tissue>
    </source>
</reference>
<dbReference type="AlphaFoldDB" id="A0A0R0F793"/>
<name>A0A0R0F793_SOYBN</name>
<dbReference type="Proteomes" id="UP000008827">
    <property type="component" value="Chromosome 17"/>
</dbReference>
<accession>A0A0R0F793</accession>
<dbReference type="InterPro" id="IPR038538">
    <property type="entry name" value="MTERF_sf"/>
</dbReference>
<dbReference type="Gene3D" id="1.25.70.10">
    <property type="entry name" value="Transcription termination factor 3, mitochondrial"/>
    <property type="match status" value="1"/>
</dbReference>
<proteinExistence type="predicted"/>
<reference evidence="2" key="2">
    <citation type="submission" date="2018-02" db="UniProtKB">
        <authorList>
            <consortium name="EnsemblPlants"/>
        </authorList>
    </citation>
    <scope>IDENTIFICATION</scope>
    <source>
        <strain evidence="2">Williams 82</strain>
    </source>
</reference>
<organism evidence="1">
    <name type="scientific">Glycine max</name>
    <name type="common">Soybean</name>
    <name type="synonym">Glycine hispida</name>
    <dbReference type="NCBI Taxonomy" id="3847"/>
    <lineage>
        <taxon>Eukaryota</taxon>
        <taxon>Viridiplantae</taxon>
        <taxon>Streptophyta</taxon>
        <taxon>Embryophyta</taxon>
        <taxon>Tracheophyta</taxon>
        <taxon>Spermatophyta</taxon>
        <taxon>Magnoliopsida</taxon>
        <taxon>eudicotyledons</taxon>
        <taxon>Gunneridae</taxon>
        <taxon>Pentapetalae</taxon>
        <taxon>rosids</taxon>
        <taxon>fabids</taxon>
        <taxon>Fabales</taxon>
        <taxon>Fabaceae</taxon>
        <taxon>Papilionoideae</taxon>
        <taxon>50 kb inversion clade</taxon>
        <taxon>NPAAA clade</taxon>
        <taxon>indigoferoid/millettioid clade</taxon>
        <taxon>Phaseoleae</taxon>
        <taxon>Glycine</taxon>
        <taxon>Glycine subgen. Soja</taxon>
    </lineage>
</organism>
<reference evidence="1 2" key="1">
    <citation type="journal article" date="2010" name="Nature">
        <title>Genome sequence of the palaeopolyploid soybean.</title>
        <authorList>
            <person name="Schmutz J."/>
            <person name="Cannon S.B."/>
            <person name="Schlueter J."/>
            <person name="Ma J."/>
            <person name="Mitros T."/>
            <person name="Nelson W."/>
            <person name="Hyten D.L."/>
            <person name="Song Q."/>
            <person name="Thelen J.J."/>
            <person name="Cheng J."/>
            <person name="Xu D."/>
            <person name="Hellsten U."/>
            <person name="May G.D."/>
            <person name="Yu Y."/>
            <person name="Sakurai T."/>
            <person name="Umezawa T."/>
            <person name="Bhattacharyya M.K."/>
            <person name="Sandhu D."/>
            <person name="Valliyodan B."/>
            <person name="Lindquist E."/>
            <person name="Peto M."/>
            <person name="Grant D."/>
            <person name="Shu S."/>
            <person name="Goodstein D."/>
            <person name="Barry K."/>
            <person name="Futrell-Griggs M."/>
            <person name="Abernathy B."/>
            <person name="Du J."/>
            <person name="Tian Z."/>
            <person name="Zhu L."/>
            <person name="Gill N."/>
            <person name="Joshi T."/>
            <person name="Libault M."/>
            <person name="Sethuraman A."/>
            <person name="Zhang X.-C."/>
            <person name="Shinozaki K."/>
            <person name="Nguyen H.T."/>
            <person name="Wing R.A."/>
            <person name="Cregan P."/>
            <person name="Specht J."/>
            <person name="Grimwood J."/>
            <person name="Rokhsar D."/>
            <person name="Stacey G."/>
            <person name="Shoemaker R.C."/>
            <person name="Jackson S.A."/>
        </authorList>
    </citation>
    <scope>NUCLEOTIDE SEQUENCE [LARGE SCALE GENOMIC DNA]</scope>
    <source>
        <strain evidence="2">cv. Williams 82</strain>
        <tissue evidence="1">Callus</tissue>
    </source>
</reference>
<evidence type="ECO:0000313" key="3">
    <source>
        <dbReference type="Proteomes" id="UP000008827"/>
    </source>
</evidence>
<dbReference type="InParanoid" id="A0A0R0F793"/>
<protein>
    <submittedName>
        <fullName evidence="1 2">Uncharacterized protein</fullName>
    </submittedName>
</protein>
<dbReference type="Gramene" id="KRH02224">
    <property type="protein sequence ID" value="KRH02224"/>
    <property type="gene ID" value="GLYMA_17G024500"/>
</dbReference>
<dbReference type="EnsemblPlants" id="KRH02224">
    <property type="protein sequence ID" value="KRH02224"/>
    <property type="gene ID" value="GLYMA_17G024500"/>
</dbReference>
<keyword evidence="3" id="KW-1185">Reference proteome</keyword>
<sequence>MTLSQILQQHFRPRLLHSLLPHHPLRLLSEHRHQHLPQAPPRHPQLRPCLPRHAALLRLTRHASGTQAIRDVTVRVYKKWGWSHEHVLLAFKNCPYCMLTEPDEIDAVFSYWVRILGGSSLELVKYPIGKARQHGHALCYV</sequence>
<dbReference type="PaxDb" id="3847-GLYMA17G02730.1"/>
<dbReference type="EMBL" id="CM000850">
    <property type="protein sequence ID" value="KRH02224.1"/>
    <property type="molecule type" value="Genomic_DNA"/>
</dbReference>
<evidence type="ECO:0000313" key="1">
    <source>
        <dbReference type="EMBL" id="KRH02224.1"/>
    </source>
</evidence>
<gene>
    <name evidence="1" type="ORF">GLYMA_17G024500</name>
</gene>
<evidence type="ECO:0000313" key="2">
    <source>
        <dbReference type="EnsemblPlants" id="KRH02224"/>
    </source>
</evidence>